<dbReference type="OrthoDB" id="7909926at2759"/>
<dbReference type="SUPFAM" id="SSF117281">
    <property type="entry name" value="Kelch motif"/>
    <property type="match status" value="2"/>
</dbReference>
<dbReference type="AlphaFoldDB" id="A0A7D9I2Q2"/>
<dbReference type="EMBL" id="CACRXK020002863">
    <property type="protein sequence ID" value="CAB3996405.1"/>
    <property type="molecule type" value="Genomic_DNA"/>
</dbReference>
<reference evidence="1" key="1">
    <citation type="submission" date="2020-04" db="EMBL/GenBank/DDBJ databases">
        <authorList>
            <person name="Alioto T."/>
            <person name="Alioto T."/>
            <person name="Gomez Garrido J."/>
        </authorList>
    </citation>
    <scope>NUCLEOTIDE SEQUENCE</scope>
    <source>
        <strain evidence="1">A484AB</strain>
    </source>
</reference>
<dbReference type="InterPro" id="IPR015915">
    <property type="entry name" value="Kelch-typ_b-propeller"/>
</dbReference>
<name>A0A7D9I2Q2_PARCT</name>
<keyword evidence="2" id="KW-1185">Reference proteome</keyword>
<dbReference type="PANTHER" id="PTHR46260">
    <property type="entry name" value="RING-TYPE DOMAIN-CONTAINING PROTEIN"/>
    <property type="match status" value="1"/>
</dbReference>
<organism evidence="1 2">
    <name type="scientific">Paramuricea clavata</name>
    <name type="common">Red gorgonian</name>
    <name type="synonym">Violescent sea-whip</name>
    <dbReference type="NCBI Taxonomy" id="317549"/>
    <lineage>
        <taxon>Eukaryota</taxon>
        <taxon>Metazoa</taxon>
        <taxon>Cnidaria</taxon>
        <taxon>Anthozoa</taxon>
        <taxon>Octocorallia</taxon>
        <taxon>Malacalcyonacea</taxon>
        <taxon>Plexauridae</taxon>
        <taxon>Paramuricea</taxon>
    </lineage>
</organism>
<dbReference type="SMART" id="SM00612">
    <property type="entry name" value="Kelch"/>
    <property type="match status" value="3"/>
</dbReference>
<evidence type="ECO:0000313" key="1">
    <source>
        <dbReference type="EMBL" id="CAB3996405.1"/>
    </source>
</evidence>
<evidence type="ECO:0000313" key="2">
    <source>
        <dbReference type="Proteomes" id="UP001152795"/>
    </source>
</evidence>
<dbReference type="PANTHER" id="PTHR46260:SF3">
    <property type="entry name" value="RING-TYPE DOMAIN-CONTAINING PROTEIN"/>
    <property type="match status" value="1"/>
</dbReference>
<dbReference type="Pfam" id="PF01344">
    <property type="entry name" value="Kelch_1"/>
    <property type="match status" value="2"/>
</dbReference>
<dbReference type="Gene3D" id="2.120.10.80">
    <property type="entry name" value="Kelch-type beta propeller"/>
    <property type="match status" value="2"/>
</dbReference>
<gene>
    <name evidence="1" type="ORF">PACLA_8A086352</name>
</gene>
<protein>
    <submittedName>
        <fullName evidence="1">Actin-binding IPP-like</fullName>
    </submittedName>
</protein>
<comment type="caution">
    <text evidence="1">The sequence shown here is derived from an EMBL/GenBank/DDBJ whole genome shotgun (WGS) entry which is preliminary data.</text>
</comment>
<accession>A0A7D9I2Q2</accession>
<proteinExistence type="predicted"/>
<sequence>MFNWRQRTWSLLQSLPKVYLGPPTSFVYNNHMTIATGWFPDEIDDMVRMNINRNPDLSIHWSRCPVKLPNKLKCHSSVLYNDRLIVTGGYSQYTDGVTDCIYEIEVVPPYTVKTLSRMPEPRQLHRTELFDDNLLILGGATTQKYQDSLSSVLLYDIKKNEYKQLAPLPYEVSEMATVRWGDNIVVIGGVDKRAKALDTVIIYNVKTGHSDMLPSMKYKRQGCAAVVIENNIVAFGGKGKRLPDLSSVEAFNFESYTWQELPEMSEGRYQHAAIVV</sequence>
<dbReference type="InterPro" id="IPR051746">
    <property type="entry name" value="Kelch_domain_containing_8"/>
</dbReference>
<dbReference type="InterPro" id="IPR006652">
    <property type="entry name" value="Kelch_1"/>
</dbReference>
<dbReference type="Proteomes" id="UP001152795">
    <property type="component" value="Unassembled WGS sequence"/>
</dbReference>